<dbReference type="InterPro" id="IPR038732">
    <property type="entry name" value="HpyO/CreE_NAD-binding"/>
</dbReference>
<name>A0A7W6G956_9HYPH</name>
<organism evidence="3 4">
    <name type="scientific">Rhizobium metallidurans</name>
    <dbReference type="NCBI Taxonomy" id="1265931"/>
    <lineage>
        <taxon>Bacteria</taxon>
        <taxon>Pseudomonadati</taxon>
        <taxon>Pseudomonadota</taxon>
        <taxon>Alphaproteobacteria</taxon>
        <taxon>Hyphomicrobiales</taxon>
        <taxon>Rhizobiaceae</taxon>
        <taxon>Rhizobium/Agrobacterium group</taxon>
        <taxon>Rhizobium</taxon>
    </lineage>
</organism>
<dbReference type="Pfam" id="PF13454">
    <property type="entry name" value="NAD_binding_9"/>
    <property type="match status" value="1"/>
</dbReference>
<dbReference type="Proteomes" id="UP000582090">
    <property type="component" value="Unassembled WGS sequence"/>
</dbReference>
<reference evidence="3 4" key="1">
    <citation type="submission" date="2020-08" db="EMBL/GenBank/DDBJ databases">
        <title>Genomic Encyclopedia of Type Strains, Phase IV (KMG-IV): sequencing the most valuable type-strain genomes for metagenomic binning, comparative biology and taxonomic classification.</title>
        <authorList>
            <person name="Goeker M."/>
        </authorList>
    </citation>
    <scope>NUCLEOTIDE SEQUENCE [LARGE SCALE GENOMIC DNA]</scope>
    <source>
        <strain evidence="3 4">DSM 26575</strain>
    </source>
</reference>
<dbReference type="AlphaFoldDB" id="A0A7W6G956"/>
<dbReference type="EMBL" id="JACIDW010000001">
    <property type="protein sequence ID" value="MBB3962394.1"/>
    <property type="molecule type" value="Genomic_DNA"/>
</dbReference>
<sequence length="488" mass="52615">MNDDTFPSSAFLPASSPAGPGGARRRPLVAIIGGGISGAGVAYHLALQGREHPPAITVFEPRAELGRGLAYDTDDPAHRINVPAARMSLLPEHQGDFLEWIELNDAIADDPAARRADGAIFPRRQLFGRYVASALRPLVETGAVRHRRALVTDVERDGAFWRISDSQGGQTFADYLVIATSHPSPSTPSALLALAGHPRFVADATEPGALDAIHPDARLLVVGNGLTAADVVASLESVGHRGAVTSISRRGLRSRGHAPVQQEPFGEFEAAPVHSATQLLRLVRQTIRDAEQSGLTWHAVLDQLRGHGHAIWRALPVPERRRIVRHLRPFWDVHRFRIAPQVEEVLDRAVASGRMEVLAASVSAIRRQDDDISVVLRLRNGVLLERAYDAVVVTTGPAHGGILNSQPWLKKLHDLGHLQLDPTGLGIACNELSEALAGDGRPDPTLLISGPLARGTFGELMGLPQITEHTVFVAGELDTKVEKSLKSH</sequence>
<comment type="caution">
    <text evidence="3">The sequence shown here is derived from an EMBL/GenBank/DDBJ whole genome shotgun (WGS) entry which is preliminary data.</text>
</comment>
<dbReference type="SUPFAM" id="SSF51905">
    <property type="entry name" value="FAD/NAD(P)-binding domain"/>
    <property type="match status" value="1"/>
</dbReference>
<evidence type="ECO:0000256" key="1">
    <source>
        <dbReference type="SAM" id="MobiDB-lite"/>
    </source>
</evidence>
<evidence type="ECO:0000313" key="4">
    <source>
        <dbReference type="Proteomes" id="UP000582090"/>
    </source>
</evidence>
<evidence type="ECO:0000259" key="2">
    <source>
        <dbReference type="Pfam" id="PF13454"/>
    </source>
</evidence>
<accession>A0A7W6G956</accession>
<feature type="region of interest" description="Disordered" evidence="1">
    <location>
        <begin position="1"/>
        <end position="23"/>
    </location>
</feature>
<dbReference type="Gene3D" id="3.50.50.60">
    <property type="entry name" value="FAD/NAD(P)-binding domain"/>
    <property type="match status" value="2"/>
</dbReference>
<dbReference type="RefSeq" id="WP_343056433.1">
    <property type="nucleotide sequence ID" value="NZ_JACIDW010000001.1"/>
</dbReference>
<protein>
    <submittedName>
        <fullName evidence="3">Putative NAD(P)/FAD-binding protein YdhS</fullName>
    </submittedName>
</protein>
<gene>
    <name evidence="3" type="ORF">GGQ67_000012</name>
</gene>
<feature type="compositionally biased region" description="Low complexity" evidence="1">
    <location>
        <begin position="1"/>
        <end position="18"/>
    </location>
</feature>
<dbReference type="InterPro" id="IPR036188">
    <property type="entry name" value="FAD/NAD-bd_sf"/>
</dbReference>
<dbReference type="PANTHER" id="PTHR40254:SF1">
    <property type="entry name" value="BLR0577 PROTEIN"/>
    <property type="match status" value="1"/>
</dbReference>
<feature type="domain" description="FAD-dependent urate hydroxylase HpyO/Asp monooxygenase CreE-like FAD/NAD(P)-binding" evidence="2">
    <location>
        <begin position="30"/>
        <end position="182"/>
    </location>
</feature>
<dbReference type="InterPro" id="IPR052189">
    <property type="entry name" value="L-asp_N-monooxygenase_NS-form"/>
</dbReference>
<proteinExistence type="predicted"/>
<evidence type="ECO:0000313" key="3">
    <source>
        <dbReference type="EMBL" id="MBB3962394.1"/>
    </source>
</evidence>
<keyword evidence="4" id="KW-1185">Reference proteome</keyword>
<dbReference type="PANTHER" id="PTHR40254">
    <property type="entry name" value="BLR0577 PROTEIN"/>
    <property type="match status" value="1"/>
</dbReference>